<dbReference type="PROSITE" id="PS50110">
    <property type="entry name" value="RESPONSE_REGULATORY"/>
    <property type="match status" value="1"/>
</dbReference>
<dbReference type="PANTHER" id="PTHR37299">
    <property type="entry name" value="TRANSCRIPTIONAL REGULATOR-RELATED"/>
    <property type="match status" value="1"/>
</dbReference>
<dbReference type="RefSeq" id="WP_159462436.1">
    <property type="nucleotide sequence ID" value="NZ_FZQA01000002.1"/>
</dbReference>
<evidence type="ECO:0000259" key="2">
    <source>
        <dbReference type="PROSITE" id="PS50110"/>
    </source>
</evidence>
<dbReference type="PANTHER" id="PTHR37299:SF1">
    <property type="entry name" value="STAGE 0 SPORULATION PROTEIN A HOMOLOG"/>
    <property type="match status" value="1"/>
</dbReference>
<dbReference type="Gene3D" id="3.40.50.2300">
    <property type="match status" value="1"/>
</dbReference>
<proteinExistence type="predicted"/>
<dbReference type="EMBL" id="FZQA01000002">
    <property type="protein sequence ID" value="SNT72366.1"/>
    <property type="molecule type" value="Genomic_DNA"/>
</dbReference>
<feature type="domain" description="HTH LytTR-type" evidence="3">
    <location>
        <begin position="145"/>
        <end position="250"/>
    </location>
</feature>
<protein>
    <submittedName>
        <fullName evidence="4">Two component transcriptional regulator, LytTR family</fullName>
    </submittedName>
</protein>
<evidence type="ECO:0000313" key="5">
    <source>
        <dbReference type="Proteomes" id="UP000198346"/>
    </source>
</evidence>
<sequence>MLKTVICDDEPPALELMASLLRDTGEIELVAACQSVREALDAINDGGVDLVVLDIEMPDLTGVDACGRITVEPRPLVIFATAHPEYAVEAFGVDAIDYILKPLDPLRVQKAVEKASRLRRFIRERESGAPIRVAQTAPADDASVLKIKDAGKLYFIPHAEIIWVEAAGDYSLLHLAGEREVTVRVTIKALESELPAAHFARVHRSAIVAASHIREITLLPKGEALIHMSDDASVRTSRSYRDVVQALTSGL</sequence>
<dbReference type="GO" id="GO:0003677">
    <property type="term" value="F:DNA binding"/>
    <property type="evidence" value="ECO:0007669"/>
    <property type="project" value="InterPro"/>
</dbReference>
<dbReference type="SMART" id="SM00850">
    <property type="entry name" value="LytTR"/>
    <property type="match status" value="1"/>
</dbReference>
<dbReference type="Gene3D" id="2.40.50.1020">
    <property type="entry name" value="LytTr DNA-binding domain"/>
    <property type="match status" value="1"/>
</dbReference>
<evidence type="ECO:0000313" key="4">
    <source>
        <dbReference type="EMBL" id="SNT72366.1"/>
    </source>
</evidence>
<dbReference type="InterPro" id="IPR011006">
    <property type="entry name" value="CheY-like_superfamily"/>
</dbReference>
<evidence type="ECO:0000259" key="3">
    <source>
        <dbReference type="PROSITE" id="PS50930"/>
    </source>
</evidence>
<dbReference type="AlphaFoldDB" id="A0A239PR53"/>
<dbReference type="Proteomes" id="UP000198346">
    <property type="component" value="Unassembled WGS sequence"/>
</dbReference>
<evidence type="ECO:0000256" key="1">
    <source>
        <dbReference type="PROSITE-ProRule" id="PRU00169"/>
    </source>
</evidence>
<dbReference type="Pfam" id="PF04397">
    <property type="entry name" value="LytTR"/>
    <property type="match status" value="1"/>
</dbReference>
<feature type="modified residue" description="4-aspartylphosphate" evidence="1">
    <location>
        <position position="54"/>
    </location>
</feature>
<keyword evidence="5" id="KW-1185">Reference proteome</keyword>
<feature type="domain" description="Response regulatory" evidence="2">
    <location>
        <begin position="3"/>
        <end position="116"/>
    </location>
</feature>
<dbReference type="GO" id="GO:0000156">
    <property type="term" value="F:phosphorelay response regulator activity"/>
    <property type="evidence" value="ECO:0007669"/>
    <property type="project" value="InterPro"/>
</dbReference>
<gene>
    <name evidence="4" type="ORF">SAMN06297382_1406</name>
</gene>
<dbReference type="InterPro" id="IPR001789">
    <property type="entry name" value="Sig_transdc_resp-reg_receiver"/>
</dbReference>
<dbReference type="SUPFAM" id="SSF52172">
    <property type="entry name" value="CheY-like"/>
    <property type="match status" value="1"/>
</dbReference>
<dbReference type="Pfam" id="PF00072">
    <property type="entry name" value="Response_reg"/>
    <property type="match status" value="1"/>
</dbReference>
<dbReference type="PROSITE" id="PS50930">
    <property type="entry name" value="HTH_LYTTR"/>
    <property type="match status" value="1"/>
</dbReference>
<dbReference type="OrthoDB" id="3679796at2"/>
<organism evidence="4 5">
    <name type="scientific">Amphiplicatus metriothermophilus</name>
    <dbReference type="NCBI Taxonomy" id="1519374"/>
    <lineage>
        <taxon>Bacteria</taxon>
        <taxon>Pseudomonadati</taxon>
        <taxon>Pseudomonadota</taxon>
        <taxon>Alphaproteobacteria</taxon>
        <taxon>Parvularculales</taxon>
        <taxon>Parvularculaceae</taxon>
        <taxon>Amphiplicatus</taxon>
    </lineage>
</organism>
<dbReference type="InterPro" id="IPR046947">
    <property type="entry name" value="LytR-like"/>
</dbReference>
<accession>A0A239PR53</accession>
<dbReference type="SMART" id="SM00448">
    <property type="entry name" value="REC"/>
    <property type="match status" value="1"/>
</dbReference>
<reference evidence="4 5" key="1">
    <citation type="submission" date="2017-07" db="EMBL/GenBank/DDBJ databases">
        <authorList>
            <person name="Sun Z.S."/>
            <person name="Albrecht U."/>
            <person name="Echele G."/>
            <person name="Lee C.C."/>
        </authorList>
    </citation>
    <scope>NUCLEOTIDE SEQUENCE [LARGE SCALE GENOMIC DNA]</scope>
    <source>
        <strain evidence="4 5">CGMCC 1.12710</strain>
    </source>
</reference>
<keyword evidence="1" id="KW-0597">Phosphoprotein</keyword>
<dbReference type="InterPro" id="IPR007492">
    <property type="entry name" value="LytTR_DNA-bd_dom"/>
</dbReference>
<name>A0A239PR53_9PROT</name>